<dbReference type="InterPro" id="IPR022953">
    <property type="entry name" value="ATP_PFK"/>
</dbReference>
<dbReference type="FunCoup" id="A0A482WY47">
    <property type="interactions" value="699"/>
</dbReference>
<dbReference type="Pfam" id="PF00365">
    <property type="entry name" value="PFK"/>
    <property type="match status" value="2"/>
</dbReference>
<dbReference type="AlphaFoldDB" id="A0A482WY47"/>
<dbReference type="GO" id="GO:0070095">
    <property type="term" value="F:fructose-6-phosphate binding"/>
    <property type="evidence" value="ECO:0007669"/>
    <property type="project" value="TreeGrafter"/>
</dbReference>
<keyword evidence="8" id="KW-0808">Transferase</keyword>
<dbReference type="Gene3D" id="3.40.50.450">
    <property type="match status" value="2"/>
</dbReference>
<dbReference type="FunFam" id="3.40.50.450:FF:000043">
    <property type="entry name" value="ATP-dependent 6-phosphofructokinase, platelet type"/>
    <property type="match status" value="1"/>
</dbReference>
<evidence type="ECO:0000256" key="10">
    <source>
        <dbReference type="ARBA" id="ARBA00022741"/>
    </source>
</evidence>
<feature type="domain" description="Phosphofructokinase" evidence="16">
    <location>
        <begin position="351"/>
        <end position="552"/>
    </location>
</feature>
<dbReference type="GO" id="GO:0042802">
    <property type="term" value="F:identical protein binding"/>
    <property type="evidence" value="ECO:0007669"/>
    <property type="project" value="TreeGrafter"/>
</dbReference>
<dbReference type="EMBL" id="QKKF02022267">
    <property type="protein sequence ID" value="RZF38438.1"/>
    <property type="molecule type" value="Genomic_DNA"/>
</dbReference>
<feature type="domain" description="Phosphofructokinase" evidence="16">
    <location>
        <begin position="19"/>
        <end position="318"/>
    </location>
</feature>
<dbReference type="GO" id="GO:0016208">
    <property type="term" value="F:AMP binding"/>
    <property type="evidence" value="ECO:0007669"/>
    <property type="project" value="TreeGrafter"/>
</dbReference>
<dbReference type="PANTHER" id="PTHR13697:SF4">
    <property type="entry name" value="ATP-DEPENDENT 6-PHOSPHOFRUCTOKINASE"/>
    <property type="match status" value="1"/>
</dbReference>
<comment type="caution">
    <text evidence="17">The sequence shown here is derived from an EMBL/GenBank/DDBJ whole genome shotgun (WGS) entry which is preliminary data.</text>
</comment>
<comment type="pathway">
    <text evidence="4">Carbohydrate degradation; glycolysis; D-glyceraldehyde 3-phosphate and glycerone phosphate from D-glucose: step 3/4.</text>
</comment>
<dbReference type="GO" id="GO:0005524">
    <property type="term" value="F:ATP binding"/>
    <property type="evidence" value="ECO:0007669"/>
    <property type="project" value="UniProtKB-KW"/>
</dbReference>
<organism evidence="17 18">
    <name type="scientific">Laodelphax striatellus</name>
    <name type="common">Small brown planthopper</name>
    <name type="synonym">Delphax striatella</name>
    <dbReference type="NCBI Taxonomy" id="195883"/>
    <lineage>
        <taxon>Eukaryota</taxon>
        <taxon>Metazoa</taxon>
        <taxon>Ecdysozoa</taxon>
        <taxon>Arthropoda</taxon>
        <taxon>Hexapoda</taxon>
        <taxon>Insecta</taxon>
        <taxon>Pterygota</taxon>
        <taxon>Neoptera</taxon>
        <taxon>Paraneoptera</taxon>
        <taxon>Hemiptera</taxon>
        <taxon>Auchenorrhyncha</taxon>
        <taxon>Fulgoroidea</taxon>
        <taxon>Delphacidae</taxon>
        <taxon>Criomorphinae</taxon>
        <taxon>Laodelphax</taxon>
    </lineage>
</organism>
<keyword evidence="12" id="KW-0067">ATP-binding</keyword>
<dbReference type="Proteomes" id="UP000291343">
    <property type="component" value="Unassembled WGS sequence"/>
</dbReference>
<dbReference type="OrthoDB" id="537915at2759"/>
<sequence>MEDEKKRFIERGSHKGKGIAVFTSGGDSQGMNAAVRAVVRMGMYLGCKVFFIKEGYQGMVDGCENIVEATWASVSSIIHKGGTLIGSARCAEFREQAGRLKAARNLVEKGITNLVVIGGDGSLTGANLFKQEWPELLQILLKQGKISQEQADKCKYLYIAGLVGSIDNDFCGTDMTIGTDSALHRIIEAIDAIVSTAYSHQRTFIMEVMGRHCGYLAVVTALCGEADYVFIPESPPPEDWPDKLCHNAGQRLNIIIIAEGAIDRNGQPITSEKVKQVVVDRLKQDTRITVLGHVQRGGNASAFDRLLACRMGAEAVMALMEATPETEACVISLDGNQAVRLPLMECVKRTQAVAKAMADREFELAVKLRGSRGVYFIFNCFSQITPMKWSDVTGWVAQGGALLGTKRSLATNKLPQIAARLREFQIQAILIIGGFEAYQAGLQFYENRAEFPEFCIPLCVIPSTISNNVPGTEFSLGCDTAVNEITEICDRIRQSAQGTKRRVFVIETMGGYCGYLATIAGLAGGADAAYIFEEKFSIKDLQQDVYHMAAKMSEGVQRGLILRSVM</sequence>
<keyword evidence="9" id="KW-0479">Metal-binding</keyword>
<name>A0A482WY47_LAOST</name>
<keyword evidence="10" id="KW-0547">Nucleotide-binding</keyword>
<comment type="function">
    <text evidence="2">Catalyzes the phosphorylation of D-fructose 6-phosphate to fructose 1,6-bisphosphate by ATP, the first committing step of glycolysis.</text>
</comment>
<evidence type="ECO:0000256" key="1">
    <source>
        <dbReference type="ARBA" id="ARBA00001946"/>
    </source>
</evidence>
<evidence type="ECO:0000313" key="17">
    <source>
        <dbReference type="EMBL" id="RZF38438.1"/>
    </source>
</evidence>
<dbReference type="InterPro" id="IPR015912">
    <property type="entry name" value="Phosphofructokinase_CS"/>
</dbReference>
<evidence type="ECO:0000256" key="5">
    <source>
        <dbReference type="ARBA" id="ARBA00012055"/>
    </source>
</evidence>
<evidence type="ECO:0000256" key="11">
    <source>
        <dbReference type="ARBA" id="ARBA00022777"/>
    </source>
</evidence>
<keyword evidence="6" id="KW-0963">Cytoplasm</keyword>
<dbReference type="EC" id="2.7.1.11" evidence="5"/>
<evidence type="ECO:0000313" key="18">
    <source>
        <dbReference type="Proteomes" id="UP000291343"/>
    </source>
</evidence>
<dbReference type="STRING" id="195883.A0A482WY47"/>
<gene>
    <name evidence="17" type="ORF">LSTR_LSTR011928</name>
</gene>
<evidence type="ECO:0000256" key="12">
    <source>
        <dbReference type="ARBA" id="ARBA00022840"/>
    </source>
</evidence>
<dbReference type="GO" id="GO:0005945">
    <property type="term" value="C:6-phosphofructokinase complex"/>
    <property type="evidence" value="ECO:0007669"/>
    <property type="project" value="TreeGrafter"/>
</dbReference>
<evidence type="ECO:0000256" key="4">
    <source>
        <dbReference type="ARBA" id="ARBA00004679"/>
    </source>
</evidence>
<comment type="subcellular location">
    <subcellularLocation>
        <location evidence="3">Cytoplasm</location>
    </subcellularLocation>
</comment>
<keyword evidence="18" id="KW-1185">Reference proteome</keyword>
<dbReference type="SUPFAM" id="SSF53784">
    <property type="entry name" value="Phosphofructokinase"/>
    <property type="match status" value="2"/>
</dbReference>
<reference evidence="17 18" key="1">
    <citation type="journal article" date="2017" name="Gigascience">
        <title>Genome sequence of the small brown planthopper, Laodelphax striatellus.</title>
        <authorList>
            <person name="Zhu J."/>
            <person name="Jiang F."/>
            <person name="Wang X."/>
            <person name="Yang P."/>
            <person name="Bao Y."/>
            <person name="Zhao W."/>
            <person name="Wang W."/>
            <person name="Lu H."/>
            <person name="Wang Q."/>
            <person name="Cui N."/>
            <person name="Li J."/>
            <person name="Chen X."/>
            <person name="Luo L."/>
            <person name="Yu J."/>
            <person name="Kang L."/>
            <person name="Cui F."/>
        </authorList>
    </citation>
    <scope>NUCLEOTIDE SEQUENCE [LARGE SCALE GENOMIC DNA]</scope>
    <source>
        <strain evidence="17">Lst14</strain>
    </source>
</reference>
<dbReference type="GO" id="GO:0003872">
    <property type="term" value="F:6-phosphofructokinase activity"/>
    <property type="evidence" value="ECO:0007669"/>
    <property type="project" value="UniProtKB-EC"/>
</dbReference>
<dbReference type="FunFam" id="3.40.50.450:FF:000064">
    <property type="entry name" value="Phosphofructokinase, platelet b"/>
    <property type="match status" value="1"/>
</dbReference>
<dbReference type="InParanoid" id="A0A482WY47"/>
<evidence type="ECO:0000256" key="8">
    <source>
        <dbReference type="ARBA" id="ARBA00022679"/>
    </source>
</evidence>
<evidence type="ECO:0000256" key="9">
    <source>
        <dbReference type="ARBA" id="ARBA00022723"/>
    </source>
</evidence>
<dbReference type="GO" id="GO:0006002">
    <property type="term" value="P:fructose 6-phosphate metabolic process"/>
    <property type="evidence" value="ECO:0007669"/>
    <property type="project" value="InterPro"/>
</dbReference>
<keyword evidence="14" id="KW-0324">Glycolysis</keyword>
<dbReference type="FunFam" id="3.40.50.460:FF:000003">
    <property type="entry name" value="ATP-dependent 6-phosphofructokinase"/>
    <property type="match status" value="1"/>
</dbReference>
<evidence type="ECO:0000259" key="16">
    <source>
        <dbReference type="Pfam" id="PF00365"/>
    </source>
</evidence>
<dbReference type="GO" id="GO:0048029">
    <property type="term" value="F:monosaccharide binding"/>
    <property type="evidence" value="ECO:0007669"/>
    <property type="project" value="TreeGrafter"/>
</dbReference>
<evidence type="ECO:0000256" key="3">
    <source>
        <dbReference type="ARBA" id="ARBA00004496"/>
    </source>
</evidence>
<keyword evidence="11" id="KW-0418">Kinase</keyword>
<evidence type="ECO:0000256" key="7">
    <source>
        <dbReference type="ARBA" id="ARBA00022533"/>
    </source>
</evidence>
<dbReference type="UniPathway" id="UPA00109">
    <property type="reaction ID" value="UER00182"/>
</dbReference>
<keyword evidence="7" id="KW-0021">Allosteric enzyme</keyword>
<accession>A0A482WY47</accession>
<protein>
    <recommendedName>
        <fullName evidence="5">6-phosphofructokinase</fullName>
        <ecNumber evidence="5">2.7.1.11</ecNumber>
    </recommendedName>
</protein>
<dbReference type="PANTHER" id="PTHR13697">
    <property type="entry name" value="PHOSPHOFRUCTOKINASE"/>
    <property type="match status" value="1"/>
</dbReference>
<evidence type="ECO:0000256" key="6">
    <source>
        <dbReference type="ARBA" id="ARBA00022490"/>
    </source>
</evidence>
<evidence type="ECO:0000256" key="2">
    <source>
        <dbReference type="ARBA" id="ARBA00002659"/>
    </source>
</evidence>
<comment type="cofactor">
    <cofactor evidence="1">
        <name>Mg(2+)</name>
        <dbReference type="ChEBI" id="CHEBI:18420"/>
    </cofactor>
</comment>
<dbReference type="Gene3D" id="3.40.50.460">
    <property type="entry name" value="Phosphofructokinase domain"/>
    <property type="match status" value="2"/>
</dbReference>
<dbReference type="PROSITE" id="PS00433">
    <property type="entry name" value="PHOSPHOFRUCTOKINASE"/>
    <property type="match status" value="1"/>
</dbReference>
<evidence type="ECO:0000256" key="14">
    <source>
        <dbReference type="ARBA" id="ARBA00023152"/>
    </source>
</evidence>
<dbReference type="InterPro" id="IPR035966">
    <property type="entry name" value="PKF_sf"/>
</dbReference>
<dbReference type="GO" id="GO:0061621">
    <property type="term" value="P:canonical glycolysis"/>
    <property type="evidence" value="ECO:0007669"/>
    <property type="project" value="TreeGrafter"/>
</dbReference>
<evidence type="ECO:0000256" key="15">
    <source>
        <dbReference type="ARBA" id="ARBA00048070"/>
    </source>
</evidence>
<keyword evidence="13" id="KW-0460">Magnesium</keyword>
<comment type="catalytic activity">
    <reaction evidence="15">
        <text>beta-D-fructose 6-phosphate + ATP = beta-D-fructose 1,6-bisphosphate + ADP + H(+)</text>
        <dbReference type="Rhea" id="RHEA:16109"/>
        <dbReference type="ChEBI" id="CHEBI:15378"/>
        <dbReference type="ChEBI" id="CHEBI:30616"/>
        <dbReference type="ChEBI" id="CHEBI:32966"/>
        <dbReference type="ChEBI" id="CHEBI:57634"/>
        <dbReference type="ChEBI" id="CHEBI:456216"/>
        <dbReference type="EC" id="2.7.1.11"/>
    </reaction>
</comment>
<dbReference type="SMR" id="A0A482WY47"/>
<dbReference type="InterPro" id="IPR000023">
    <property type="entry name" value="Phosphofructokinase_dom"/>
</dbReference>
<dbReference type="PRINTS" id="PR00476">
    <property type="entry name" value="PHFRCTKINASE"/>
</dbReference>
<proteinExistence type="predicted"/>
<evidence type="ECO:0000256" key="13">
    <source>
        <dbReference type="ARBA" id="ARBA00022842"/>
    </source>
</evidence>
<dbReference type="GO" id="GO:0030388">
    <property type="term" value="P:fructose 1,6-bisphosphate metabolic process"/>
    <property type="evidence" value="ECO:0007669"/>
    <property type="project" value="TreeGrafter"/>
</dbReference>
<dbReference type="GO" id="GO:0046872">
    <property type="term" value="F:metal ion binding"/>
    <property type="evidence" value="ECO:0007669"/>
    <property type="project" value="UniProtKB-KW"/>
</dbReference>